<sequence length="789" mass="84757">MATIQTSIRIFDGMTPAFRHMTNAMNIVLSSFEQLQRTSSNAIDVNSIRTAREELARAEAGFDRLEQQIREADGQQRRLNEDINKGTSSTDRLVGSAKKLAATYLGIRTLGGLGNLSDQMTSTNARLSMINDGQQSDSGLNKMIFQSAERSRASYLDTAKIVSRIGMNAGKAFSSTKEIVGFAEQLNKKFVIAGASTEEMNSALLQLTQGLGSGVLRGEELNAVFESAPNIIKSIADYLDVDIGKIRGMASEGMLTADIVKNSLLAASAETNKQFEQMPYTLGQIFTSVKNNAVMIFGAIQKKIEDTVSSGGFRTFIVNVTDSLYVLGAVGYSVFNGFIDLLSSPVFQNFFNVMIVGTSLITQGLGWIITQALSVANVFAQNWSIIAPIIYGVTIAIGIYTIAAIALAVANKVASLSAGWFNFQMTQTVIMHELATGATWMQVAAQYGLNAALYACPLTWIVLGFIAVIAVIFMVIAAINHFAGTSLTVLGIIVGAVFAAVAAIQNVMIGLLNGCITVNEAIANGWNQCVYFMKQAIAKGVIFIIEKMASLNDSVNSAGNALGKAFIDGVNIAIRGVNKLIDLINKIPGINIGKVGEATFTPVKADNSYIKQQIDSLNRWVGDAPEKVKLERMGYKDIGAAFQKGNALGTKWQNAITDKFKDTFDISKIAEKAKKDLGLDDLWDKKYGLGDGLGSAGLNSPLSDAAKGAKDTAGNTAKMAKTMDKSQEDLKYLRDIAEQETINRFTGVNIKIDMNNTNNISKDADVDGIVNVLTEKLNDAMVVSAEGIV</sequence>
<organism evidence="1 2">
    <name type="scientific">Clostridioides difficile ATCC 9689 = DSM 1296</name>
    <dbReference type="NCBI Taxonomy" id="1121308"/>
    <lineage>
        <taxon>Bacteria</taxon>
        <taxon>Bacillati</taxon>
        <taxon>Bacillota</taxon>
        <taxon>Clostridia</taxon>
        <taxon>Peptostreptococcales</taxon>
        <taxon>Peptostreptococcaceae</taxon>
        <taxon>Clostridioides</taxon>
    </lineage>
</organism>
<gene>
    <name evidence="1" type="ORF">CDIF1296T_00385</name>
</gene>
<protein>
    <submittedName>
        <fullName evidence="1">Phage tail tape measure protein</fullName>
    </submittedName>
</protein>
<reference evidence="1 2" key="1">
    <citation type="journal article" date="2015" name="Genome Announc.">
        <title>Complete Genome Sequence of the Clostridium difficile Type Strain DSM 1296T.</title>
        <authorList>
            <person name="Riedel T."/>
            <person name="Bunk B."/>
            <person name="Wittmann J."/>
            <person name="Thurmer A."/>
            <person name="Sproer C."/>
            <person name="Gronow S."/>
            <person name="Liesegang H."/>
            <person name="Daniel R."/>
            <person name="Overmann J."/>
        </authorList>
    </citation>
    <scope>NUCLEOTIDE SEQUENCE [LARGE SCALE GENOMIC DNA]</scope>
    <source>
        <strain evidence="2">ATCC 9689 / DSM 1296 / BCRC 10642 / JCM 1296 / NCIMB 10666 / NCTC 11209 / 90556-M6S</strain>
    </source>
</reference>
<dbReference type="EMBL" id="CP011968">
    <property type="protein sequence ID" value="AKP41283.1"/>
    <property type="molecule type" value="Genomic_DNA"/>
</dbReference>
<evidence type="ECO:0000313" key="2">
    <source>
        <dbReference type="Proteomes" id="UP001510562"/>
    </source>
</evidence>
<accession>A0AC59FV56</accession>
<evidence type="ECO:0000313" key="1">
    <source>
        <dbReference type="EMBL" id="AKP41283.1"/>
    </source>
</evidence>
<name>A0AC59FV56_CLODI</name>
<keyword evidence="2" id="KW-1185">Reference proteome</keyword>
<proteinExistence type="predicted"/>
<dbReference type="Proteomes" id="UP001510562">
    <property type="component" value="Chromosome"/>
</dbReference>